<dbReference type="Proteomes" id="UP000887576">
    <property type="component" value="Unplaced"/>
</dbReference>
<accession>A0AC34QKJ0</accession>
<organism evidence="1 2">
    <name type="scientific">Panagrolaimus sp. JU765</name>
    <dbReference type="NCBI Taxonomy" id="591449"/>
    <lineage>
        <taxon>Eukaryota</taxon>
        <taxon>Metazoa</taxon>
        <taxon>Ecdysozoa</taxon>
        <taxon>Nematoda</taxon>
        <taxon>Chromadorea</taxon>
        <taxon>Rhabditida</taxon>
        <taxon>Tylenchina</taxon>
        <taxon>Panagrolaimomorpha</taxon>
        <taxon>Panagrolaimoidea</taxon>
        <taxon>Panagrolaimidae</taxon>
        <taxon>Panagrolaimus</taxon>
    </lineage>
</organism>
<dbReference type="WBParaSite" id="JU765_v2.g17158.t1">
    <property type="protein sequence ID" value="JU765_v2.g17158.t1"/>
    <property type="gene ID" value="JU765_v2.g17158"/>
</dbReference>
<reference evidence="2" key="1">
    <citation type="submission" date="2022-11" db="UniProtKB">
        <authorList>
            <consortium name="WormBaseParasite"/>
        </authorList>
    </citation>
    <scope>IDENTIFICATION</scope>
</reference>
<evidence type="ECO:0000313" key="1">
    <source>
        <dbReference type="Proteomes" id="UP000887576"/>
    </source>
</evidence>
<protein>
    <submittedName>
        <fullName evidence="2">Uncharacterized protein</fullName>
    </submittedName>
</protein>
<evidence type="ECO:0000313" key="2">
    <source>
        <dbReference type="WBParaSite" id="JU765_v2.g17158.t1"/>
    </source>
</evidence>
<proteinExistence type="predicted"/>
<sequence length="74" mass="8456">MKGSIFALLLLITVLLCDAVPFRRNQQIHSRRAYGMVPDFSSLIRVYGKRSDPGYVDHLNTDPFELNQPSSFEI</sequence>
<name>A0AC34QKJ0_9BILA</name>